<dbReference type="InterPro" id="IPR027385">
    <property type="entry name" value="Beta-barrel_OMP"/>
</dbReference>
<sequence>MFVFSGLTAFAQARTAEVAVGGGYSYLDTGRQGEEGYKNHGTFDVSASYNIVRKISVGFEYTLTPLHSQTESGVTASVDLHNYGGVARFGLFSAKAMMPYVSVVGGGLKLKGKATDGTTTVSQTLSGGYLGAGLGVNAYLPAGFGIRPEVRYERQQLSHSAQQYDVFAGNGRNEITLTGTLFYTFGGRHKR</sequence>
<organism evidence="3 4">
    <name type="scientific">Granulicella cerasi</name>
    <dbReference type="NCBI Taxonomy" id="741063"/>
    <lineage>
        <taxon>Bacteria</taxon>
        <taxon>Pseudomonadati</taxon>
        <taxon>Acidobacteriota</taxon>
        <taxon>Terriglobia</taxon>
        <taxon>Terriglobales</taxon>
        <taxon>Acidobacteriaceae</taxon>
        <taxon>Granulicella</taxon>
    </lineage>
</organism>
<evidence type="ECO:0000313" key="4">
    <source>
        <dbReference type="Proteomes" id="UP001596391"/>
    </source>
</evidence>
<keyword evidence="1" id="KW-0732">Signal</keyword>
<keyword evidence="4" id="KW-1185">Reference proteome</keyword>
<dbReference type="Pfam" id="PF13505">
    <property type="entry name" value="OMP_b-brl"/>
    <property type="match status" value="1"/>
</dbReference>
<dbReference type="InterPro" id="IPR011250">
    <property type="entry name" value="OMP/PagP_B-barrel"/>
</dbReference>
<feature type="domain" description="Outer membrane protein beta-barrel" evidence="2">
    <location>
        <begin position="5"/>
        <end position="152"/>
    </location>
</feature>
<reference evidence="4" key="1">
    <citation type="journal article" date="2019" name="Int. J. Syst. Evol. Microbiol.">
        <title>The Global Catalogue of Microorganisms (GCM) 10K type strain sequencing project: providing services to taxonomists for standard genome sequencing and annotation.</title>
        <authorList>
            <consortium name="The Broad Institute Genomics Platform"/>
            <consortium name="The Broad Institute Genome Sequencing Center for Infectious Disease"/>
            <person name="Wu L."/>
            <person name="Ma J."/>
        </authorList>
    </citation>
    <scope>NUCLEOTIDE SEQUENCE [LARGE SCALE GENOMIC DNA]</scope>
    <source>
        <strain evidence="4">CGMCC 1.16026</strain>
    </source>
</reference>
<proteinExistence type="predicted"/>
<evidence type="ECO:0000256" key="1">
    <source>
        <dbReference type="ARBA" id="ARBA00022729"/>
    </source>
</evidence>
<dbReference type="SUPFAM" id="SSF56925">
    <property type="entry name" value="OMPA-like"/>
    <property type="match status" value="1"/>
</dbReference>
<accession>A0ABW1ZF69</accession>
<comment type="caution">
    <text evidence="3">The sequence shown here is derived from an EMBL/GenBank/DDBJ whole genome shotgun (WGS) entry which is preliminary data.</text>
</comment>
<evidence type="ECO:0000259" key="2">
    <source>
        <dbReference type="Pfam" id="PF13505"/>
    </source>
</evidence>
<dbReference type="EMBL" id="JBHSWI010000001">
    <property type="protein sequence ID" value="MFC6647317.1"/>
    <property type="molecule type" value="Genomic_DNA"/>
</dbReference>
<protein>
    <submittedName>
        <fullName evidence="3">Porin family protein</fullName>
    </submittedName>
</protein>
<evidence type="ECO:0000313" key="3">
    <source>
        <dbReference type="EMBL" id="MFC6647317.1"/>
    </source>
</evidence>
<dbReference type="Proteomes" id="UP001596391">
    <property type="component" value="Unassembled WGS sequence"/>
</dbReference>
<name>A0ABW1ZF69_9BACT</name>
<dbReference type="RefSeq" id="WP_263370777.1">
    <property type="nucleotide sequence ID" value="NZ_JAGSYD010000002.1"/>
</dbReference>
<gene>
    <name evidence="3" type="ORF">ACFQBQ_17420</name>
</gene>
<dbReference type="Gene3D" id="2.40.160.20">
    <property type="match status" value="1"/>
</dbReference>